<organism evidence="1 2">
    <name type="scientific">Paenibacillus hodogayensis</name>
    <dbReference type="NCBI Taxonomy" id="279208"/>
    <lineage>
        <taxon>Bacteria</taxon>
        <taxon>Bacillati</taxon>
        <taxon>Bacillota</taxon>
        <taxon>Bacilli</taxon>
        <taxon>Bacillales</taxon>
        <taxon>Paenibacillaceae</taxon>
        <taxon>Paenibacillus</taxon>
    </lineage>
</organism>
<evidence type="ECO:0000313" key="2">
    <source>
        <dbReference type="Proteomes" id="UP001589619"/>
    </source>
</evidence>
<comment type="caution">
    <text evidence="1">The sequence shown here is derived from an EMBL/GenBank/DDBJ whole genome shotgun (WGS) entry which is preliminary data.</text>
</comment>
<gene>
    <name evidence="1" type="ORF">ACFFNY_21800</name>
</gene>
<reference evidence="1 2" key="1">
    <citation type="submission" date="2024-09" db="EMBL/GenBank/DDBJ databases">
        <authorList>
            <person name="Sun Q."/>
            <person name="Mori K."/>
        </authorList>
    </citation>
    <scope>NUCLEOTIDE SEQUENCE [LARGE SCALE GENOMIC DNA]</scope>
    <source>
        <strain evidence="1 2">JCM 12520</strain>
    </source>
</reference>
<keyword evidence="2" id="KW-1185">Reference proteome</keyword>
<accession>A0ABV5W0W9</accession>
<proteinExistence type="predicted"/>
<dbReference type="RefSeq" id="WP_344914089.1">
    <property type="nucleotide sequence ID" value="NZ_BAAAYO010000013.1"/>
</dbReference>
<sequence>MNPDRQGKAEEAARYSKRQFLHCARFRPQQKDVLSALLLDDERYTLEQAERMLIDFYRQPVP</sequence>
<dbReference type="Proteomes" id="UP001589619">
    <property type="component" value="Unassembled WGS sequence"/>
</dbReference>
<dbReference type="EMBL" id="JBHMAG010000014">
    <property type="protein sequence ID" value="MFB9754212.1"/>
    <property type="molecule type" value="Genomic_DNA"/>
</dbReference>
<evidence type="ECO:0000313" key="1">
    <source>
        <dbReference type="EMBL" id="MFB9754212.1"/>
    </source>
</evidence>
<protein>
    <submittedName>
        <fullName evidence="1">Uncharacterized protein</fullName>
    </submittedName>
</protein>
<name>A0ABV5W0W9_9BACL</name>